<dbReference type="Proteomes" id="UP001229486">
    <property type="component" value="Unassembled WGS sequence"/>
</dbReference>
<protein>
    <recommendedName>
        <fullName evidence="4">Stress-induced protein</fullName>
    </recommendedName>
</protein>
<reference evidence="2" key="1">
    <citation type="submission" date="2023-07" db="EMBL/GenBank/DDBJ databases">
        <title>Sorghum-associated microbial communities from plants grown in Nebraska, USA.</title>
        <authorList>
            <person name="Schachtman D."/>
        </authorList>
    </citation>
    <scope>NUCLEOTIDE SEQUENCE</scope>
    <source>
        <strain evidence="2">DS1061</strain>
    </source>
</reference>
<organism evidence="2 3">
    <name type="scientific">Paraburkholderia caledonica</name>
    <dbReference type="NCBI Taxonomy" id="134536"/>
    <lineage>
        <taxon>Bacteria</taxon>
        <taxon>Pseudomonadati</taxon>
        <taxon>Pseudomonadota</taxon>
        <taxon>Betaproteobacteria</taxon>
        <taxon>Burkholderiales</taxon>
        <taxon>Burkholderiaceae</taxon>
        <taxon>Paraburkholderia</taxon>
    </lineage>
</organism>
<gene>
    <name evidence="2" type="ORF">J2793_004801</name>
</gene>
<feature type="compositionally biased region" description="Acidic residues" evidence="1">
    <location>
        <begin position="1"/>
        <end position="11"/>
    </location>
</feature>
<evidence type="ECO:0000313" key="2">
    <source>
        <dbReference type="EMBL" id="MDP9649334.1"/>
    </source>
</evidence>
<evidence type="ECO:0000256" key="1">
    <source>
        <dbReference type="SAM" id="MobiDB-lite"/>
    </source>
</evidence>
<sequence>MPNNDSDEMDDQGTASKATGASGGGSFGNQRGAPVTGGAPENGQRGEGEVHPAPDTNPRGNRAHEATEGQDNGQDKA</sequence>
<dbReference type="AlphaFoldDB" id="A0AB73IJN8"/>
<comment type="caution">
    <text evidence="2">The sequence shown here is derived from an EMBL/GenBank/DDBJ whole genome shotgun (WGS) entry which is preliminary data.</text>
</comment>
<dbReference type="EMBL" id="JAURTK010000006">
    <property type="protein sequence ID" value="MDP9649334.1"/>
    <property type="molecule type" value="Genomic_DNA"/>
</dbReference>
<proteinExistence type="predicted"/>
<evidence type="ECO:0008006" key="4">
    <source>
        <dbReference type="Google" id="ProtNLM"/>
    </source>
</evidence>
<feature type="region of interest" description="Disordered" evidence="1">
    <location>
        <begin position="1"/>
        <end position="77"/>
    </location>
</feature>
<name>A0AB73IJN8_9BURK</name>
<evidence type="ECO:0000313" key="3">
    <source>
        <dbReference type="Proteomes" id="UP001229486"/>
    </source>
</evidence>
<accession>A0AB73IJN8</accession>
<feature type="compositionally biased region" description="Basic and acidic residues" evidence="1">
    <location>
        <begin position="62"/>
        <end position="77"/>
    </location>
</feature>
<dbReference type="RefSeq" id="WP_392394753.1">
    <property type="nucleotide sequence ID" value="NZ_JAURTK010000006.1"/>
</dbReference>